<feature type="transmembrane region" description="Helical" evidence="6">
    <location>
        <begin position="6"/>
        <end position="27"/>
    </location>
</feature>
<keyword evidence="5 6" id="KW-0472">Membrane</keyword>
<keyword evidence="8" id="KW-1185">Reference proteome</keyword>
<dbReference type="PANTHER" id="PTHR30086:SF20">
    <property type="entry name" value="ARGININE EXPORTER PROTEIN ARGO-RELATED"/>
    <property type="match status" value="1"/>
</dbReference>
<comment type="caution">
    <text evidence="7">The sequence shown here is derived from an EMBL/GenBank/DDBJ whole genome shotgun (WGS) entry which is preliminary data.</text>
</comment>
<feature type="transmembrane region" description="Helical" evidence="6">
    <location>
        <begin position="39"/>
        <end position="62"/>
    </location>
</feature>
<keyword evidence="2" id="KW-1003">Cell membrane</keyword>
<reference evidence="8" key="1">
    <citation type="journal article" date="2019" name="Int. J. Syst. Evol. Microbiol.">
        <title>The Global Catalogue of Microorganisms (GCM) 10K type strain sequencing project: providing services to taxonomists for standard genome sequencing and annotation.</title>
        <authorList>
            <consortium name="The Broad Institute Genomics Platform"/>
            <consortium name="The Broad Institute Genome Sequencing Center for Infectious Disease"/>
            <person name="Wu L."/>
            <person name="Ma J."/>
        </authorList>
    </citation>
    <scope>NUCLEOTIDE SEQUENCE [LARGE SCALE GENOMIC DNA]</scope>
    <source>
        <strain evidence="8">TISTR 1511</strain>
    </source>
</reference>
<name>A0ABW5RI12_9MICO</name>
<dbReference type="RefSeq" id="WP_390279794.1">
    <property type="nucleotide sequence ID" value="NZ_JBHUNF010000001.1"/>
</dbReference>
<evidence type="ECO:0000256" key="3">
    <source>
        <dbReference type="ARBA" id="ARBA00022692"/>
    </source>
</evidence>
<dbReference type="PANTHER" id="PTHR30086">
    <property type="entry name" value="ARGININE EXPORTER PROTEIN ARGO"/>
    <property type="match status" value="1"/>
</dbReference>
<evidence type="ECO:0000256" key="1">
    <source>
        <dbReference type="ARBA" id="ARBA00004651"/>
    </source>
</evidence>
<evidence type="ECO:0000256" key="2">
    <source>
        <dbReference type="ARBA" id="ARBA00022475"/>
    </source>
</evidence>
<dbReference type="Pfam" id="PF01810">
    <property type="entry name" value="LysE"/>
    <property type="match status" value="1"/>
</dbReference>
<evidence type="ECO:0000313" key="8">
    <source>
        <dbReference type="Proteomes" id="UP001597453"/>
    </source>
</evidence>
<sequence>MIQTLLTGLITGWGFIAAIGAQNAYILRQGARRSHLGKILLICMISDVILIFAGTAGIGALIEHAPWLLELLRWGGVMYLLWFAFTSFRSAMRPAGLIAEDAPPSAKSVLITVVALTWLNPHVYLDTVVMVGSIANQFGENAKWWFAAGAATGSITWFLGLGYGARALSGILANPRAWRWIDIGVGLLMLVLAVKLLFG</sequence>
<accession>A0ABW5RI12</accession>
<evidence type="ECO:0000313" key="7">
    <source>
        <dbReference type="EMBL" id="MFD2674154.1"/>
    </source>
</evidence>
<comment type="subcellular location">
    <subcellularLocation>
        <location evidence="1">Cell membrane</location>
        <topology evidence="1">Multi-pass membrane protein</topology>
    </subcellularLocation>
</comment>
<evidence type="ECO:0000256" key="6">
    <source>
        <dbReference type="SAM" id="Phobius"/>
    </source>
</evidence>
<protein>
    <submittedName>
        <fullName evidence="7">LysE/ArgO family amino acid transporter</fullName>
    </submittedName>
</protein>
<dbReference type="Proteomes" id="UP001597453">
    <property type="component" value="Unassembled WGS sequence"/>
</dbReference>
<keyword evidence="3 6" id="KW-0812">Transmembrane</keyword>
<evidence type="ECO:0000256" key="5">
    <source>
        <dbReference type="ARBA" id="ARBA00023136"/>
    </source>
</evidence>
<feature type="transmembrane region" description="Helical" evidence="6">
    <location>
        <begin position="177"/>
        <end position="198"/>
    </location>
</feature>
<dbReference type="EMBL" id="JBHUNF010000001">
    <property type="protein sequence ID" value="MFD2674154.1"/>
    <property type="molecule type" value="Genomic_DNA"/>
</dbReference>
<keyword evidence="4 6" id="KW-1133">Transmembrane helix</keyword>
<feature type="transmembrane region" description="Helical" evidence="6">
    <location>
        <begin position="144"/>
        <end position="165"/>
    </location>
</feature>
<organism evidence="7 8">
    <name type="scientific">Gulosibacter bifidus</name>
    <dbReference type="NCBI Taxonomy" id="272239"/>
    <lineage>
        <taxon>Bacteria</taxon>
        <taxon>Bacillati</taxon>
        <taxon>Actinomycetota</taxon>
        <taxon>Actinomycetes</taxon>
        <taxon>Micrococcales</taxon>
        <taxon>Microbacteriaceae</taxon>
        <taxon>Gulosibacter</taxon>
    </lineage>
</organism>
<gene>
    <name evidence="7" type="ORF">ACFSUQ_02415</name>
</gene>
<proteinExistence type="predicted"/>
<feature type="transmembrane region" description="Helical" evidence="6">
    <location>
        <begin position="74"/>
        <end position="92"/>
    </location>
</feature>
<evidence type="ECO:0000256" key="4">
    <source>
        <dbReference type="ARBA" id="ARBA00022989"/>
    </source>
</evidence>
<dbReference type="InterPro" id="IPR001123">
    <property type="entry name" value="LeuE-type"/>
</dbReference>